<dbReference type="InterPro" id="IPR011600">
    <property type="entry name" value="Pept_C14_caspase"/>
</dbReference>
<dbReference type="GO" id="GO:0004197">
    <property type="term" value="F:cysteine-type endopeptidase activity"/>
    <property type="evidence" value="ECO:0007669"/>
    <property type="project" value="InterPro"/>
</dbReference>
<dbReference type="InterPro" id="IPR019734">
    <property type="entry name" value="TPR_rpt"/>
</dbReference>
<dbReference type="PANTHER" id="PTHR48104">
    <property type="entry name" value="METACASPASE-4"/>
    <property type="match status" value="1"/>
</dbReference>
<feature type="domain" description="Peptidase C14 caspase" evidence="4">
    <location>
        <begin position="402"/>
        <end position="633"/>
    </location>
</feature>
<evidence type="ECO:0000259" key="4">
    <source>
        <dbReference type="Pfam" id="PF00656"/>
    </source>
</evidence>
<evidence type="ECO:0000256" key="2">
    <source>
        <dbReference type="SAM" id="MobiDB-lite"/>
    </source>
</evidence>
<evidence type="ECO:0000256" key="1">
    <source>
        <dbReference type="PROSITE-ProRule" id="PRU00339"/>
    </source>
</evidence>
<reference evidence="5 6" key="1">
    <citation type="submission" date="2017-10" db="EMBL/GenBank/DDBJ databases">
        <title>Novel microbial diversity and functional potential in the marine mammal oral microbiome.</title>
        <authorList>
            <person name="Dudek N.K."/>
            <person name="Sun C.L."/>
            <person name="Burstein D."/>
            <person name="Kantor R.S."/>
            <person name="Aliaga Goltsman D.S."/>
            <person name="Bik E.M."/>
            <person name="Thomas B.C."/>
            <person name="Banfield J.F."/>
            <person name="Relman D.A."/>
        </authorList>
    </citation>
    <scope>NUCLEOTIDE SEQUENCE [LARGE SCALE GENOMIC DNA]</scope>
    <source>
        <strain evidence="5">DOLZORAL124_49_17</strain>
    </source>
</reference>
<dbReference type="InterPro" id="IPR011990">
    <property type="entry name" value="TPR-like_helical_dom_sf"/>
</dbReference>
<dbReference type="EMBL" id="PDPS01000007">
    <property type="protein sequence ID" value="PID60403.1"/>
    <property type="molecule type" value="Genomic_DNA"/>
</dbReference>
<keyword evidence="3" id="KW-0732">Signal</keyword>
<comment type="caution">
    <text evidence="5">The sequence shown here is derived from an EMBL/GenBank/DDBJ whole genome shotgun (WGS) entry which is preliminary data.</text>
</comment>
<dbReference type="Gene3D" id="1.25.40.10">
    <property type="entry name" value="Tetratricopeptide repeat domain"/>
    <property type="match status" value="1"/>
</dbReference>
<keyword evidence="1" id="KW-0802">TPR repeat</keyword>
<dbReference type="InterPro" id="IPR029030">
    <property type="entry name" value="Caspase-like_dom_sf"/>
</dbReference>
<gene>
    <name evidence="5" type="ORF">CSB45_00315</name>
</gene>
<name>A0A2G6EE72_9BACT</name>
<dbReference type="InterPro" id="IPR050452">
    <property type="entry name" value="Metacaspase"/>
</dbReference>
<dbReference type="Gene3D" id="3.40.50.1460">
    <property type="match status" value="1"/>
</dbReference>
<dbReference type="Pfam" id="PF00656">
    <property type="entry name" value="Peptidase_C14"/>
    <property type="match status" value="1"/>
</dbReference>
<dbReference type="GO" id="GO:0005737">
    <property type="term" value="C:cytoplasm"/>
    <property type="evidence" value="ECO:0007669"/>
    <property type="project" value="TreeGrafter"/>
</dbReference>
<dbReference type="AlphaFoldDB" id="A0A2G6EE72"/>
<evidence type="ECO:0000313" key="5">
    <source>
        <dbReference type="EMBL" id="PID60403.1"/>
    </source>
</evidence>
<feature type="region of interest" description="Disordered" evidence="2">
    <location>
        <begin position="228"/>
        <end position="261"/>
    </location>
</feature>
<feature type="signal peptide" evidence="3">
    <location>
        <begin position="1"/>
        <end position="25"/>
    </location>
</feature>
<dbReference type="PROSITE" id="PS50005">
    <property type="entry name" value="TPR"/>
    <property type="match status" value="1"/>
</dbReference>
<dbReference type="SMART" id="SM00028">
    <property type="entry name" value="TPR"/>
    <property type="match status" value="2"/>
</dbReference>
<dbReference type="PANTHER" id="PTHR48104:SF30">
    <property type="entry name" value="METACASPASE-1"/>
    <property type="match status" value="1"/>
</dbReference>
<evidence type="ECO:0000256" key="3">
    <source>
        <dbReference type="SAM" id="SignalP"/>
    </source>
</evidence>
<accession>A0A2G6EE72</accession>
<dbReference type="SUPFAM" id="SSF48452">
    <property type="entry name" value="TPR-like"/>
    <property type="match status" value="1"/>
</dbReference>
<proteinExistence type="predicted"/>
<protein>
    <recommendedName>
        <fullName evidence="4">Peptidase C14 caspase domain-containing protein</fullName>
    </recommendedName>
</protein>
<organism evidence="5 6">
    <name type="scientific">candidate division KSB3 bacterium</name>
    <dbReference type="NCBI Taxonomy" id="2044937"/>
    <lineage>
        <taxon>Bacteria</taxon>
        <taxon>candidate division KSB3</taxon>
    </lineage>
</organism>
<feature type="repeat" description="TPR" evidence="1">
    <location>
        <begin position="28"/>
        <end position="61"/>
    </location>
</feature>
<dbReference type="Proteomes" id="UP000229740">
    <property type="component" value="Unassembled WGS sequence"/>
</dbReference>
<dbReference type="SUPFAM" id="SSF52129">
    <property type="entry name" value="Caspase-like"/>
    <property type="match status" value="1"/>
</dbReference>
<feature type="chain" id="PRO_5013869145" description="Peptidase C14 caspase domain-containing protein" evidence="3">
    <location>
        <begin position="26"/>
        <end position="715"/>
    </location>
</feature>
<evidence type="ECO:0000313" key="6">
    <source>
        <dbReference type="Proteomes" id="UP000229740"/>
    </source>
</evidence>
<sequence length="715" mass="79885">MKSSLLLSSLICVLGILTFSPQAAASRWYEYYREAQRASQNKQWEKAIEFYQKAIQNEPEPSARRKYGMKRIRYFPYLEMGIAYIGAGDIQAAYDACTQSHEKGAAPRKDIERCIAVTSKYLSSLHGSLDQDAADPSPSVTITTELPSRIREHTFDIKGIAKSASGIQQVKLSVTNLGITAVSSFEMQQGRQENFWITVPVDFGQNDILLEAIDSDGQTARQEFTVFREPSEGSAQQNTADKPQLPLPEPTPAPEHDILPAVSPIPVIPRPEPTPIVAENTPPDISIISEIPRETIAETFLLRGIASDPDGVEDVQISLKQVGSRGLEIATQQEQQPSSDRSQYNFERHLPLTPGKNQILIEAFDVNGLRSQRLLEIIRTSPAPQQADDVAQTDLQRPGKIYAVIIGIGQYEDSRLNLRYTVNDAQGLYDLLTDPVYGGVPQENIKLLLNEHATDRAIKGAIGKWLGHHAKEDDTVIIYYSGHGAPEGKETYWVTYNANIDDLYTTALNNKEIADMLSRVSARRMITFLDSCYSAATVNRKNQTRAAPAGIPWEEFHGEGRVTISASDGKQLSLELEEYKHGVFTYYLLEGLKGQADNNQDAVVDVDEIWDYVKNKVTERARQEGYPQTPVIQGEHSAGIPLTYNMRRIREAQQNYIKEKQAAKLATLFAEQQIDAEHFECALSMLDAGTPNRWLSQLLAGEIKVSTFRRFFTCE</sequence>
<dbReference type="GO" id="GO:0006508">
    <property type="term" value="P:proteolysis"/>
    <property type="evidence" value="ECO:0007669"/>
    <property type="project" value="InterPro"/>
</dbReference>